<dbReference type="SUPFAM" id="SSF48371">
    <property type="entry name" value="ARM repeat"/>
    <property type="match status" value="1"/>
</dbReference>
<dbReference type="Gene3D" id="1.25.10.10">
    <property type="entry name" value="Leucine-rich Repeat Variant"/>
    <property type="match status" value="2"/>
</dbReference>
<dbReference type="Pfam" id="PF01749">
    <property type="entry name" value="IBB"/>
    <property type="match status" value="1"/>
</dbReference>
<dbReference type="InterPro" id="IPR016024">
    <property type="entry name" value="ARM-type_fold"/>
</dbReference>
<name>A0A1E3PGQ5_9ASCO</name>
<evidence type="ECO:0000313" key="8">
    <source>
        <dbReference type="Proteomes" id="UP000095009"/>
    </source>
</evidence>
<evidence type="ECO:0000256" key="1">
    <source>
        <dbReference type="ARBA" id="ARBA00010394"/>
    </source>
</evidence>
<feature type="region of interest" description="Disordered" evidence="5">
    <location>
        <begin position="1"/>
        <end position="23"/>
    </location>
</feature>
<dbReference type="InterPro" id="IPR011989">
    <property type="entry name" value="ARM-like"/>
</dbReference>
<dbReference type="GO" id="GO:0061608">
    <property type="term" value="F:nuclear import signal receptor activity"/>
    <property type="evidence" value="ECO:0007669"/>
    <property type="project" value="InterPro"/>
</dbReference>
<dbReference type="GO" id="GO:0006606">
    <property type="term" value="P:protein import into nucleus"/>
    <property type="evidence" value="ECO:0007669"/>
    <property type="project" value="InterPro"/>
</dbReference>
<evidence type="ECO:0000256" key="2">
    <source>
        <dbReference type="ARBA" id="ARBA00022448"/>
    </source>
</evidence>
<dbReference type="STRING" id="857566.A0A1E3PGQ5"/>
<sequence>MSFSPSFPTPDTHPHHHRMGRFKNRDRFQAQELKKRRVEQSQNLRRLKREEALQRTRNIIRNNLPANDNDISPNNANRTAAISCDLSQDCNPNSPYIYSASTSTTSPSSTHPINSLLTPTAHQSKHLPDQTATDFNSYVSNSNSVSSSVVSVSNITSLLKFLRRDETSQQIYALRSLRRLLVTHSDTSAATLNKASNLIEIIFSLNLVPNIIALLRSPYPSVRVEACWVLTTMSTIQTVSSNDLSNYISQLIHMGAIDGMLDLLRLSVWELQNFDTRGNISKPNVSNEINHMLISQELGLWALGTFLSEYENTLLSPSSTPIAVMYASEILPIIKSLFVCNFSSTSPSRLSTMGSNGENLQFRVAVKLCWIISILFRDSASNPLLSTHMPSGPNLASPTASPTASVNSYFVSSGVAESLDILIQLLVDHLKHNKITSDICWSLAYISDANSDYLSPIFDANMINLLFGILATLPPPDRCVRYNSLVKLPILKSLSNVCTGNPVLTHQIISTPGALNTISSLIASQNHMIEPDYNLLKECCWVVSNIVSGSSGGEGESAYMNLMIQANVIANISETVIMISGRGLCGDFADDAQSSNDVTTSDQFVRGMAYRLILKECCFTICNFLNGVLNSADDSEGNNATMVEQALVQINSTAFSYIFRMILTDDISLVSTVLETIKSILHIHQVLLANSRHPSRLSSLMEHLIEDIKQSQLILTGLNALFCETNDGVNALPPNEINSEAFSRQQQVHQLCVIIKDYLI</sequence>
<keyword evidence="3" id="KW-0653">Protein transport</keyword>
<dbReference type="InterPro" id="IPR002652">
    <property type="entry name" value="Importin-a_IBB"/>
</dbReference>
<gene>
    <name evidence="7" type="ORF">NADFUDRAFT_71024</name>
</gene>
<reference evidence="7 8" key="1">
    <citation type="journal article" date="2016" name="Proc. Natl. Acad. Sci. U.S.A.">
        <title>Comparative genomics of biotechnologically important yeasts.</title>
        <authorList>
            <person name="Riley R."/>
            <person name="Haridas S."/>
            <person name="Wolfe K.H."/>
            <person name="Lopes M.R."/>
            <person name="Hittinger C.T."/>
            <person name="Goeker M."/>
            <person name="Salamov A.A."/>
            <person name="Wisecaver J.H."/>
            <person name="Long T.M."/>
            <person name="Calvey C.H."/>
            <person name="Aerts A.L."/>
            <person name="Barry K.W."/>
            <person name="Choi C."/>
            <person name="Clum A."/>
            <person name="Coughlan A.Y."/>
            <person name="Deshpande S."/>
            <person name="Douglass A.P."/>
            <person name="Hanson S.J."/>
            <person name="Klenk H.-P."/>
            <person name="LaButti K.M."/>
            <person name="Lapidus A."/>
            <person name="Lindquist E.A."/>
            <person name="Lipzen A.M."/>
            <person name="Meier-Kolthoff J.P."/>
            <person name="Ohm R.A."/>
            <person name="Otillar R.P."/>
            <person name="Pangilinan J.L."/>
            <person name="Peng Y."/>
            <person name="Rokas A."/>
            <person name="Rosa C.A."/>
            <person name="Scheuner C."/>
            <person name="Sibirny A.A."/>
            <person name="Slot J.C."/>
            <person name="Stielow J.B."/>
            <person name="Sun H."/>
            <person name="Kurtzman C.P."/>
            <person name="Blackwell M."/>
            <person name="Grigoriev I.V."/>
            <person name="Jeffries T.W."/>
        </authorList>
    </citation>
    <scope>NUCLEOTIDE SEQUENCE [LARGE SCALE GENOMIC DNA]</scope>
    <source>
        <strain evidence="7 8">DSM 6958</strain>
    </source>
</reference>
<proteinExistence type="inferred from homology"/>
<evidence type="ECO:0000259" key="6">
    <source>
        <dbReference type="PROSITE" id="PS51214"/>
    </source>
</evidence>
<dbReference type="AlphaFoldDB" id="A0A1E3PGQ5"/>
<evidence type="ECO:0000313" key="7">
    <source>
        <dbReference type="EMBL" id="ODQ64558.1"/>
    </source>
</evidence>
<dbReference type="EMBL" id="KV454411">
    <property type="protein sequence ID" value="ODQ64558.1"/>
    <property type="molecule type" value="Genomic_DNA"/>
</dbReference>
<evidence type="ECO:0000256" key="4">
    <source>
        <dbReference type="PROSITE-ProRule" id="PRU00561"/>
    </source>
</evidence>
<dbReference type="OrthoDB" id="29145at2759"/>
<dbReference type="InterPro" id="IPR000225">
    <property type="entry name" value="Armadillo"/>
</dbReference>
<protein>
    <submittedName>
        <fullName evidence="7">ARM repeat-containing protein</fullName>
    </submittedName>
</protein>
<organism evidence="7 8">
    <name type="scientific">Nadsonia fulvescens var. elongata DSM 6958</name>
    <dbReference type="NCBI Taxonomy" id="857566"/>
    <lineage>
        <taxon>Eukaryota</taxon>
        <taxon>Fungi</taxon>
        <taxon>Dikarya</taxon>
        <taxon>Ascomycota</taxon>
        <taxon>Saccharomycotina</taxon>
        <taxon>Dipodascomycetes</taxon>
        <taxon>Dipodascales</taxon>
        <taxon>Dipodascales incertae sedis</taxon>
        <taxon>Nadsonia</taxon>
    </lineage>
</organism>
<dbReference type="PANTHER" id="PTHR23316">
    <property type="entry name" value="IMPORTIN ALPHA"/>
    <property type="match status" value="1"/>
</dbReference>
<accession>A0A1E3PGQ5</accession>
<dbReference type="SMART" id="SM00185">
    <property type="entry name" value="ARM"/>
    <property type="match status" value="3"/>
</dbReference>
<keyword evidence="2 4" id="KW-0813">Transport</keyword>
<comment type="similarity">
    <text evidence="1">Belongs to the importin alpha family.</text>
</comment>
<dbReference type="PROSITE" id="PS51214">
    <property type="entry name" value="IBB"/>
    <property type="match status" value="1"/>
</dbReference>
<evidence type="ECO:0000256" key="5">
    <source>
        <dbReference type="SAM" id="MobiDB-lite"/>
    </source>
</evidence>
<feature type="domain" description="IBB" evidence="6">
    <location>
        <begin position="2"/>
        <end position="66"/>
    </location>
</feature>
<keyword evidence="8" id="KW-1185">Reference proteome</keyword>
<evidence type="ECO:0000256" key="3">
    <source>
        <dbReference type="ARBA" id="ARBA00022927"/>
    </source>
</evidence>
<dbReference type="Proteomes" id="UP000095009">
    <property type="component" value="Unassembled WGS sequence"/>
</dbReference>